<evidence type="ECO:0000313" key="2">
    <source>
        <dbReference type="Proteomes" id="UP000295632"/>
    </source>
</evidence>
<organism evidence="1 2">
    <name type="scientific">Aureibacillus halotolerans</name>
    <dbReference type="NCBI Taxonomy" id="1508390"/>
    <lineage>
        <taxon>Bacteria</taxon>
        <taxon>Bacillati</taxon>
        <taxon>Bacillota</taxon>
        <taxon>Bacilli</taxon>
        <taxon>Bacillales</taxon>
        <taxon>Bacillaceae</taxon>
        <taxon>Aureibacillus</taxon>
    </lineage>
</organism>
<reference evidence="1 2" key="1">
    <citation type="submission" date="2019-03" db="EMBL/GenBank/DDBJ databases">
        <title>Genomic Encyclopedia of Type Strains, Phase IV (KMG-IV): sequencing the most valuable type-strain genomes for metagenomic binning, comparative biology and taxonomic classification.</title>
        <authorList>
            <person name="Goeker M."/>
        </authorList>
    </citation>
    <scope>NUCLEOTIDE SEQUENCE [LARGE SCALE GENOMIC DNA]</scope>
    <source>
        <strain evidence="1 2">DSM 28697</strain>
    </source>
</reference>
<sequence length="141" mass="16318">MSNSETTNSIIFKVEEKPTLEFVDLTYFSDGYYQVDLQVKSLGSLLVARFNNTELCLLVDLLRDVNRSETHRSRLFYELPRENDVDHSKVRVEPTLNNKFLITITAQSGNSLNASTFDLSHEDIELLLENTYAYYDYCESN</sequence>
<dbReference type="RefSeq" id="WP_133579308.1">
    <property type="nucleotide sequence ID" value="NZ_SNYJ01000003.1"/>
</dbReference>
<proteinExistence type="predicted"/>
<evidence type="ECO:0000313" key="1">
    <source>
        <dbReference type="EMBL" id="TDQ41428.1"/>
    </source>
</evidence>
<protein>
    <submittedName>
        <fullName evidence="1">Uncharacterized protein</fullName>
    </submittedName>
</protein>
<comment type="caution">
    <text evidence="1">The sequence shown here is derived from an EMBL/GenBank/DDBJ whole genome shotgun (WGS) entry which is preliminary data.</text>
</comment>
<keyword evidence="2" id="KW-1185">Reference proteome</keyword>
<dbReference type="Proteomes" id="UP000295632">
    <property type="component" value="Unassembled WGS sequence"/>
</dbReference>
<dbReference type="AlphaFoldDB" id="A0A4R6U4N6"/>
<name>A0A4R6U4N6_9BACI</name>
<gene>
    <name evidence="1" type="ORF">EV213_1035</name>
</gene>
<accession>A0A4R6U4N6</accession>
<dbReference type="EMBL" id="SNYJ01000003">
    <property type="protein sequence ID" value="TDQ41428.1"/>
    <property type="molecule type" value="Genomic_DNA"/>
</dbReference>